<dbReference type="InterPro" id="IPR051262">
    <property type="entry name" value="SMP-30/CGR1_Lactonase"/>
</dbReference>
<proteinExistence type="predicted"/>
<comment type="caution">
    <text evidence="1">The sequence shown here is derived from an EMBL/GenBank/DDBJ whole genome shotgun (WGS) entry which is preliminary data.</text>
</comment>
<dbReference type="InterPro" id="IPR011042">
    <property type="entry name" value="6-blade_b-propeller_TolB-like"/>
</dbReference>
<gene>
    <name evidence="1" type="ORF">SAE01_04600</name>
</gene>
<dbReference type="OrthoDB" id="8584394at2"/>
<dbReference type="PANTHER" id="PTHR47572:SF4">
    <property type="entry name" value="LACTONASE DRP35"/>
    <property type="match status" value="1"/>
</dbReference>
<protein>
    <recommendedName>
        <fullName evidence="3">SMP-30/Gluconolactonase/LRE-like region domain-containing protein</fullName>
    </recommendedName>
</protein>
<dbReference type="PANTHER" id="PTHR47572">
    <property type="entry name" value="LIPOPROTEIN-RELATED"/>
    <property type="match status" value="1"/>
</dbReference>
<dbReference type="PROSITE" id="PS51257">
    <property type="entry name" value="PROKAR_LIPOPROTEIN"/>
    <property type="match status" value="1"/>
</dbReference>
<keyword evidence="2" id="KW-1185">Reference proteome</keyword>
<dbReference type="SUPFAM" id="SSF63829">
    <property type="entry name" value="Calcium-dependent phosphotriesterase"/>
    <property type="match status" value="1"/>
</dbReference>
<evidence type="ECO:0008006" key="3">
    <source>
        <dbReference type="Google" id="ProtNLM"/>
    </source>
</evidence>
<dbReference type="EMBL" id="BJYT01000001">
    <property type="protein sequence ID" value="GEO07964.1"/>
    <property type="molecule type" value="Genomic_DNA"/>
</dbReference>
<accession>A0A512B7M9</accession>
<dbReference type="RefSeq" id="WP_147201906.1">
    <property type="nucleotide sequence ID" value="NZ_BJYT01000001.1"/>
</dbReference>
<dbReference type="Gene3D" id="2.120.10.30">
    <property type="entry name" value="TolB, C-terminal domain"/>
    <property type="match status" value="1"/>
</dbReference>
<evidence type="ECO:0000313" key="1">
    <source>
        <dbReference type="EMBL" id="GEO07964.1"/>
    </source>
</evidence>
<organism evidence="1 2">
    <name type="scientific">Segetibacter aerophilus</name>
    <dbReference type="NCBI Taxonomy" id="670293"/>
    <lineage>
        <taxon>Bacteria</taxon>
        <taxon>Pseudomonadati</taxon>
        <taxon>Bacteroidota</taxon>
        <taxon>Chitinophagia</taxon>
        <taxon>Chitinophagales</taxon>
        <taxon>Chitinophagaceae</taxon>
        <taxon>Segetibacter</taxon>
    </lineage>
</organism>
<name>A0A512B7M9_9BACT</name>
<sequence>MINKILVAILIASLAVSCSKDEQQINVAKETYALPIDTLFPEGIAYNEQTGNFYTGSVSSGDLLEVNVETGAARIFATGAAQNRKAATGLKIDQMQRLWVCGGPDNKIQVLNLNGTLIKSWDTQALFGSGFINDCIYDNTHIYFTDSRVRKIYRTSVTESTPGNMEEWLTFTDAQIPYTATGTNANGIVATPDNKYLIIVVSGSGKLYRIDKTTKAINEITLNTPVTSGDGQYLEGNTLYVSRNATNLIFPVTLNADYSQGTVGSGFGTNLLFNTTIAKAGNYFLVVNGQLNRRGGTTPPVLPFSVTRVLIP</sequence>
<evidence type="ECO:0000313" key="2">
    <source>
        <dbReference type="Proteomes" id="UP000321513"/>
    </source>
</evidence>
<reference evidence="1 2" key="1">
    <citation type="submission" date="2019-07" db="EMBL/GenBank/DDBJ databases">
        <title>Whole genome shotgun sequence of Segetibacter aerophilus NBRC 106135.</title>
        <authorList>
            <person name="Hosoyama A."/>
            <person name="Uohara A."/>
            <person name="Ohji S."/>
            <person name="Ichikawa N."/>
        </authorList>
    </citation>
    <scope>NUCLEOTIDE SEQUENCE [LARGE SCALE GENOMIC DNA]</scope>
    <source>
        <strain evidence="1 2">NBRC 106135</strain>
    </source>
</reference>
<dbReference type="AlphaFoldDB" id="A0A512B7M9"/>
<dbReference type="Proteomes" id="UP000321513">
    <property type="component" value="Unassembled WGS sequence"/>
</dbReference>